<gene>
    <name evidence="3" type="ORF">THMIRHAT_02030</name>
</gene>
<evidence type="ECO:0000259" key="2">
    <source>
        <dbReference type="SMART" id="SM00287"/>
    </source>
</evidence>
<evidence type="ECO:0000256" key="1">
    <source>
        <dbReference type="SAM" id="SignalP"/>
    </source>
</evidence>
<reference evidence="4" key="1">
    <citation type="submission" date="2019-11" db="EMBL/GenBank/DDBJ databases">
        <title>Isolation and characterization of two novel species in the genus Thiomicrorhabdus.</title>
        <authorList>
            <person name="Mochizuki J."/>
            <person name="Kojima H."/>
            <person name="Fukui M."/>
        </authorList>
    </citation>
    <scope>NUCLEOTIDE SEQUENCE [LARGE SCALE GENOMIC DNA]</scope>
    <source>
        <strain evidence="4">AkT22</strain>
    </source>
</reference>
<dbReference type="Gene3D" id="2.30.30.40">
    <property type="entry name" value="SH3 Domains"/>
    <property type="match status" value="1"/>
</dbReference>
<organism evidence="3 4">
    <name type="scientific">Thiosulfativibrio zosterae</name>
    <dbReference type="NCBI Taxonomy" id="2675053"/>
    <lineage>
        <taxon>Bacteria</taxon>
        <taxon>Pseudomonadati</taxon>
        <taxon>Pseudomonadota</taxon>
        <taxon>Gammaproteobacteria</taxon>
        <taxon>Thiotrichales</taxon>
        <taxon>Piscirickettsiaceae</taxon>
        <taxon>Thiosulfativibrio</taxon>
    </lineage>
</organism>
<accession>A0A6F8PK75</accession>
<dbReference type="EMBL" id="AP021888">
    <property type="protein sequence ID" value="BBP42457.1"/>
    <property type="molecule type" value="Genomic_DNA"/>
</dbReference>
<proteinExistence type="predicted"/>
<keyword evidence="4" id="KW-1185">Reference proteome</keyword>
<evidence type="ECO:0000313" key="3">
    <source>
        <dbReference type="EMBL" id="BBP42457.1"/>
    </source>
</evidence>
<protein>
    <recommendedName>
        <fullName evidence="2">SH3b domain-containing protein</fullName>
    </recommendedName>
</protein>
<dbReference type="SMART" id="SM00287">
    <property type="entry name" value="SH3b"/>
    <property type="match status" value="1"/>
</dbReference>
<keyword evidence="1" id="KW-0732">Signal</keyword>
<feature type="chain" id="PRO_5026256747" description="SH3b domain-containing protein" evidence="1">
    <location>
        <begin position="21"/>
        <end position="164"/>
    </location>
</feature>
<name>A0A6F8PK75_9GAMM</name>
<evidence type="ECO:0000313" key="4">
    <source>
        <dbReference type="Proteomes" id="UP000501466"/>
    </source>
</evidence>
<feature type="domain" description="SH3b" evidence="2">
    <location>
        <begin position="20"/>
        <end position="82"/>
    </location>
</feature>
<feature type="signal peptide" evidence="1">
    <location>
        <begin position="1"/>
        <end position="20"/>
    </location>
</feature>
<dbReference type="Proteomes" id="UP000501466">
    <property type="component" value="Chromosome"/>
</dbReference>
<dbReference type="RefSeq" id="WP_173289898.1">
    <property type="nucleotide sequence ID" value="NZ_AP021888.1"/>
</dbReference>
<dbReference type="AlphaFoldDB" id="A0A6F8PK75"/>
<dbReference type="KEGG" id="tzo:THMIRHAT_02030"/>
<sequence>MKYFSVLFTVLLMLSPPTFAESQYIRSLQCKLMESPNFKAEVVATLSQGLEVSVLEKKGVWVKIETPEKISGWVSKFLLSPVKPDENATSILDFKEEDLNNVRQRASVITTAAAARGLTAKEVSDGVNTPVVGGQNFDALKLMESYRPSDAEIEAFIRSIPMSK</sequence>
<dbReference type="InterPro" id="IPR003646">
    <property type="entry name" value="SH3-like_bac-type"/>
</dbReference>
<dbReference type="Pfam" id="PF08239">
    <property type="entry name" value="SH3_3"/>
    <property type="match status" value="1"/>
</dbReference>